<reference evidence="10 11" key="1">
    <citation type="submission" date="2014-04" db="EMBL/GenBank/DDBJ databases">
        <authorList>
            <consortium name="DOE Joint Genome Institute"/>
            <person name="Kuo A."/>
            <person name="Girlanda M."/>
            <person name="Perotto S."/>
            <person name="Kohler A."/>
            <person name="Nagy L.G."/>
            <person name="Floudas D."/>
            <person name="Copeland A."/>
            <person name="Barry K.W."/>
            <person name="Cichocki N."/>
            <person name="Veneault-Fourrey C."/>
            <person name="LaButti K."/>
            <person name="Lindquist E.A."/>
            <person name="Lipzen A."/>
            <person name="Lundell T."/>
            <person name="Morin E."/>
            <person name="Murat C."/>
            <person name="Sun H."/>
            <person name="Tunlid A."/>
            <person name="Henrissat B."/>
            <person name="Grigoriev I.V."/>
            <person name="Hibbett D.S."/>
            <person name="Martin F."/>
            <person name="Nordberg H.P."/>
            <person name="Cantor M.N."/>
            <person name="Hua S.X."/>
        </authorList>
    </citation>
    <scope>NUCLEOTIDE SEQUENCE [LARGE SCALE GENOMIC DNA]</scope>
    <source>
        <strain evidence="10 11">MUT 4182</strain>
    </source>
</reference>
<comment type="catalytic activity">
    <reaction evidence="6">
        <text>Couples ATP hydrolysis with the unwinding of duplex DNA by translocating in the 3'-5' direction.</text>
        <dbReference type="EC" id="5.6.2.4"/>
    </reaction>
</comment>
<accession>A0A0C3LFM5</accession>
<dbReference type="Pfam" id="PF00270">
    <property type="entry name" value="DEAD"/>
    <property type="match status" value="1"/>
</dbReference>
<feature type="domain" description="Helicase ATP-binding" evidence="8">
    <location>
        <begin position="39"/>
        <end position="216"/>
    </location>
</feature>
<dbReference type="PROSITE" id="PS51192">
    <property type="entry name" value="HELICASE_ATP_BIND_1"/>
    <property type="match status" value="1"/>
</dbReference>
<dbReference type="HOGENOM" id="CLU_001103_19_0_1"/>
<dbReference type="STRING" id="1051891.A0A0C3LFM5"/>
<dbReference type="OrthoDB" id="2499463at2759"/>
<sequence>MAPHEGNHCPESLLSYDSVKKDCENRLGCTPCKWQIDAALATVSRQDAIVISATGSGKTLPMLIPLLYLRNALVIIISPLTVLCAQFQELVLKHNFRGIAVTNDNASDVSKVCAAYRERHEYEYDVIVISPELAAGDPRFTSQWRNERLRKRSISVIIDEAHCVPQWGSSFRSGYLDVIQLPFLFPPDTSLYLTSATLPSADLKQLISLTGVSKASSVVIHRSNERPNVHITVQMIRHRVNSYEDLNFLMPSDLTVDSPHLPHGQFIVFCLTRAETERVALFMRAKLPKQHQEKVMWFHAGMTGKHREKCIDLLKSGKMWGFSATIAGGLGADISNLPTVVAYRVPNQKGGFCQLMQEFGRAARSPEAEGLAVLLAEPGYFDSIKRER</sequence>
<dbReference type="EMBL" id="KN822952">
    <property type="protein sequence ID" value="KIO32743.1"/>
    <property type="molecule type" value="Genomic_DNA"/>
</dbReference>
<dbReference type="Gene3D" id="3.40.50.300">
    <property type="entry name" value="P-loop containing nucleotide triphosphate hydrolases"/>
    <property type="match status" value="2"/>
</dbReference>
<dbReference type="InterPro" id="IPR014001">
    <property type="entry name" value="Helicase_ATP-bd"/>
</dbReference>
<comment type="similarity">
    <text evidence="1">Belongs to the helicase family. RecQ subfamily.</text>
</comment>
<dbReference type="GO" id="GO:0003677">
    <property type="term" value="F:DNA binding"/>
    <property type="evidence" value="ECO:0007669"/>
    <property type="project" value="UniProtKB-KW"/>
</dbReference>
<dbReference type="Proteomes" id="UP000054248">
    <property type="component" value="Unassembled WGS sequence"/>
</dbReference>
<dbReference type="PROSITE" id="PS51194">
    <property type="entry name" value="HELICASE_CTER"/>
    <property type="match status" value="1"/>
</dbReference>
<evidence type="ECO:0000259" key="8">
    <source>
        <dbReference type="PROSITE" id="PS51192"/>
    </source>
</evidence>
<dbReference type="GO" id="GO:0005694">
    <property type="term" value="C:chromosome"/>
    <property type="evidence" value="ECO:0007669"/>
    <property type="project" value="TreeGrafter"/>
</dbReference>
<dbReference type="SUPFAM" id="SSF52540">
    <property type="entry name" value="P-loop containing nucleoside triphosphate hydrolases"/>
    <property type="match status" value="1"/>
</dbReference>
<dbReference type="GO" id="GO:0000724">
    <property type="term" value="P:double-strand break repair via homologous recombination"/>
    <property type="evidence" value="ECO:0007669"/>
    <property type="project" value="TreeGrafter"/>
</dbReference>
<dbReference type="InterPro" id="IPR011545">
    <property type="entry name" value="DEAD/DEAH_box_helicase_dom"/>
</dbReference>
<evidence type="ECO:0000256" key="6">
    <source>
        <dbReference type="ARBA" id="ARBA00034617"/>
    </source>
</evidence>
<dbReference type="GO" id="GO:0009378">
    <property type="term" value="F:four-way junction helicase activity"/>
    <property type="evidence" value="ECO:0007669"/>
    <property type="project" value="TreeGrafter"/>
</dbReference>
<dbReference type="InterPro" id="IPR027417">
    <property type="entry name" value="P-loop_NTPase"/>
</dbReference>
<evidence type="ECO:0000313" key="11">
    <source>
        <dbReference type="Proteomes" id="UP000054248"/>
    </source>
</evidence>
<evidence type="ECO:0000256" key="1">
    <source>
        <dbReference type="ARBA" id="ARBA00005446"/>
    </source>
</evidence>
<feature type="domain" description="Helicase C-terminal" evidence="9">
    <location>
        <begin position="253"/>
        <end position="388"/>
    </location>
</feature>
<keyword evidence="3" id="KW-0067">ATP-binding</keyword>
<dbReference type="PANTHER" id="PTHR13710">
    <property type="entry name" value="DNA HELICASE RECQ FAMILY MEMBER"/>
    <property type="match status" value="1"/>
</dbReference>
<evidence type="ECO:0000256" key="7">
    <source>
        <dbReference type="ARBA" id="ARBA00034808"/>
    </source>
</evidence>
<name>A0A0C3LFM5_9AGAM</name>
<proteinExistence type="inferred from homology"/>
<evidence type="ECO:0000256" key="5">
    <source>
        <dbReference type="ARBA" id="ARBA00023235"/>
    </source>
</evidence>
<keyword evidence="2" id="KW-0547">Nucleotide-binding</keyword>
<dbReference type="EC" id="5.6.2.4" evidence="7"/>
<gene>
    <name evidence="10" type="ORF">M407DRAFT_211374</name>
</gene>
<dbReference type="GO" id="GO:0005524">
    <property type="term" value="F:ATP binding"/>
    <property type="evidence" value="ECO:0007669"/>
    <property type="project" value="UniProtKB-KW"/>
</dbReference>
<dbReference type="GO" id="GO:0005737">
    <property type="term" value="C:cytoplasm"/>
    <property type="evidence" value="ECO:0007669"/>
    <property type="project" value="TreeGrafter"/>
</dbReference>
<keyword evidence="11" id="KW-1185">Reference proteome</keyword>
<dbReference type="SMART" id="SM00490">
    <property type="entry name" value="HELICc"/>
    <property type="match status" value="1"/>
</dbReference>
<organism evidence="10 11">
    <name type="scientific">Tulasnella calospora MUT 4182</name>
    <dbReference type="NCBI Taxonomy" id="1051891"/>
    <lineage>
        <taxon>Eukaryota</taxon>
        <taxon>Fungi</taxon>
        <taxon>Dikarya</taxon>
        <taxon>Basidiomycota</taxon>
        <taxon>Agaricomycotina</taxon>
        <taxon>Agaricomycetes</taxon>
        <taxon>Cantharellales</taxon>
        <taxon>Tulasnellaceae</taxon>
        <taxon>Tulasnella</taxon>
    </lineage>
</organism>
<keyword evidence="5" id="KW-0413">Isomerase</keyword>
<evidence type="ECO:0000256" key="2">
    <source>
        <dbReference type="ARBA" id="ARBA00022741"/>
    </source>
</evidence>
<evidence type="ECO:0000256" key="4">
    <source>
        <dbReference type="ARBA" id="ARBA00023125"/>
    </source>
</evidence>
<evidence type="ECO:0000313" key="10">
    <source>
        <dbReference type="EMBL" id="KIO32743.1"/>
    </source>
</evidence>
<dbReference type="AlphaFoldDB" id="A0A0C3LFM5"/>
<keyword evidence="4" id="KW-0238">DNA-binding</keyword>
<dbReference type="InterPro" id="IPR001650">
    <property type="entry name" value="Helicase_C-like"/>
</dbReference>
<dbReference type="Pfam" id="PF00271">
    <property type="entry name" value="Helicase_C"/>
    <property type="match status" value="1"/>
</dbReference>
<feature type="non-terminal residue" evidence="10">
    <location>
        <position position="388"/>
    </location>
</feature>
<dbReference type="PANTHER" id="PTHR13710:SF105">
    <property type="entry name" value="ATP-DEPENDENT DNA HELICASE Q1"/>
    <property type="match status" value="1"/>
</dbReference>
<protein>
    <recommendedName>
        <fullName evidence="7">DNA 3'-5' helicase</fullName>
        <ecNumber evidence="7">5.6.2.4</ecNumber>
    </recommendedName>
</protein>
<reference evidence="11" key="2">
    <citation type="submission" date="2015-01" db="EMBL/GenBank/DDBJ databases">
        <title>Evolutionary Origins and Diversification of the Mycorrhizal Mutualists.</title>
        <authorList>
            <consortium name="DOE Joint Genome Institute"/>
            <consortium name="Mycorrhizal Genomics Consortium"/>
            <person name="Kohler A."/>
            <person name="Kuo A."/>
            <person name="Nagy L.G."/>
            <person name="Floudas D."/>
            <person name="Copeland A."/>
            <person name="Barry K.W."/>
            <person name="Cichocki N."/>
            <person name="Veneault-Fourrey C."/>
            <person name="LaButti K."/>
            <person name="Lindquist E.A."/>
            <person name="Lipzen A."/>
            <person name="Lundell T."/>
            <person name="Morin E."/>
            <person name="Murat C."/>
            <person name="Riley R."/>
            <person name="Ohm R."/>
            <person name="Sun H."/>
            <person name="Tunlid A."/>
            <person name="Henrissat B."/>
            <person name="Grigoriev I.V."/>
            <person name="Hibbett D.S."/>
            <person name="Martin F."/>
        </authorList>
    </citation>
    <scope>NUCLEOTIDE SEQUENCE [LARGE SCALE GENOMIC DNA]</scope>
    <source>
        <strain evidence="11">MUT 4182</strain>
    </source>
</reference>
<evidence type="ECO:0000256" key="3">
    <source>
        <dbReference type="ARBA" id="ARBA00022840"/>
    </source>
</evidence>
<dbReference type="SMART" id="SM00487">
    <property type="entry name" value="DEXDc"/>
    <property type="match status" value="1"/>
</dbReference>
<dbReference type="GO" id="GO:0043138">
    <property type="term" value="F:3'-5' DNA helicase activity"/>
    <property type="evidence" value="ECO:0007669"/>
    <property type="project" value="UniProtKB-EC"/>
</dbReference>
<evidence type="ECO:0000259" key="9">
    <source>
        <dbReference type="PROSITE" id="PS51194"/>
    </source>
</evidence>